<evidence type="ECO:0000313" key="1">
    <source>
        <dbReference type="EMBL" id="CUQ82676.1"/>
    </source>
</evidence>
<organism evidence="1 2">
    <name type="scientific">[Eubacterium] siraeum</name>
    <dbReference type="NCBI Taxonomy" id="39492"/>
    <lineage>
        <taxon>Bacteria</taxon>
        <taxon>Bacillati</taxon>
        <taxon>Bacillota</taxon>
        <taxon>Clostridia</taxon>
        <taxon>Eubacteriales</taxon>
        <taxon>Oscillospiraceae</taxon>
        <taxon>Oscillospiraceae incertae sedis</taxon>
    </lineage>
</organism>
<name>A0A174ZEQ3_9FIRM</name>
<sequence length="100" mass="11040">MEKQRLFKMGMLEKNFLVKALCDAQKSSGSETSGEVQSLINKTVNAPKGKLYLSDTEFQYAAQSLNGMRNAYLSAGRSSGGIDRVLAKLMSSKYRNVPVR</sequence>
<dbReference type="STRING" id="39492.ERS852540_00535"/>
<dbReference type="AlphaFoldDB" id="A0A174ZEQ3"/>
<dbReference type="OrthoDB" id="1853446at2"/>
<reference evidence="1 2" key="1">
    <citation type="submission" date="2015-09" db="EMBL/GenBank/DDBJ databases">
        <authorList>
            <consortium name="Pathogen Informatics"/>
        </authorList>
    </citation>
    <scope>NUCLEOTIDE SEQUENCE [LARGE SCALE GENOMIC DNA]</scope>
    <source>
        <strain evidence="1 2">2789STDY5834928</strain>
    </source>
</reference>
<proteinExistence type="predicted"/>
<evidence type="ECO:0000313" key="2">
    <source>
        <dbReference type="Proteomes" id="UP000095662"/>
    </source>
</evidence>
<gene>
    <name evidence="1" type="ORF">ERS852540_00535</name>
</gene>
<dbReference type="Proteomes" id="UP000095662">
    <property type="component" value="Unassembled WGS sequence"/>
</dbReference>
<protein>
    <submittedName>
        <fullName evidence="1">Uncharacterized protein</fullName>
    </submittedName>
</protein>
<accession>A0A174ZEQ3</accession>
<dbReference type="EMBL" id="CZBY01000003">
    <property type="protein sequence ID" value="CUQ82676.1"/>
    <property type="molecule type" value="Genomic_DNA"/>
</dbReference>